<dbReference type="NCBIfam" id="TIGR01589">
    <property type="entry name" value="A_thal_3526"/>
    <property type="match status" value="1"/>
</dbReference>
<organism evidence="2 3">
    <name type="scientific">Tanacetum coccineum</name>
    <dbReference type="NCBI Taxonomy" id="301880"/>
    <lineage>
        <taxon>Eukaryota</taxon>
        <taxon>Viridiplantae</taxon>
        <taxon>Streptophyta</taxon>
        <taxon>Embryophyta</taxon>
        <taxon>Tracheophyta</taxon>
        <taxon>Spermatophyta</taxon>
        <taxon>Magnoliopsida</taxon>
        <taxon>eudicotyledons</taxon>
        <taxon>Gunneridae</taxon>
        <taxon>Pentapetalae</taxon>
        <taxon>asterids</taxon>
        <taxon>campanulids</taxon>
        <taxon>Asterales</taxon>
        <taxon>Asteraceae</taxon>
        <taxon>Asteroideae</taxon>
        <taxon>Anthemideae</taxon>
        <taxon>Anthemidinae</taxon>
        <taxon>Tanacetum</taxon>
    </lineage>
</organism>
<feature type="region of interest" description="Disordered" evidence="1">
    <location>
        <begin position="292"/>
        <end position="322"/>
    </location>
</feature>
<reference evidence="2" key="1">
    <citation type="journal article" date="2022" name="Int. J. Mol. Sci.">
        <title>Draft Genome of Tanacetum Coccineum: Genomic Comparison of Closely Related Tanacetum-Family Plants.</title>
        <authorList>
            <person name="Yamashiro T."/>
            <person name="Shiraishi A."/>
            <person name="Nakayama K."/>
            <person name="Satake H."/>
        </authorList>
    </citation>
    <scope>NUCLEOTIDE SEQUENCE</scope>
</reference>
<dbReference type="PANTHER" id="PTHR31871:SF62">
    <property type="entry name" value="ANGIOTENSIN-CONVERTING ENZYME 2"/>
    <property type="match status" value="1"/>
</dbReference>
<accession>A0ABQ4X7A8</accession>
<gene>
    <name evidence="2" type="ORF">Tco_0655896</name>
</gene>
<evidence type="ECO:0000313" key="3">
    <source>
        <dbReference type="Proteomes" id="UP001151760"/>
    </source>
</evidence>
<dbReference type="Pfam" id="PF09713">
    <property type="entry name" value="A_thal_3526"/>
    <property type="match status" value="1"/>
</dbReference>
<protein>
    <submittedName>
        <fullName evidence="2">Uncharacterized protein</fullName>
    </submittedName>
</protein>
<keyword evidence="3" id="KW-1185">Reference proteome</keyword>
<comment type="caution">
    <text evidence="2">The sequence shown here is derived from an EMBL/GenBank/DDBJ whole genome shotgun (WGS) entry which is preliminary data.</text>
</comment>
<dbReference type="EMBL" id="BQNB010009266">
    <property type="protein sequence ID" value="GJS61112.1"/>
    <property type="molecule type" value="Genomic_DNA"/>
</dbReference>
<name>A0ABQ4X7A8_9ASTR</name>
<proteinExistence type="predicted"/>
<sequence length="322" mass="35956">MSGGEVRNVSSGDIQMVTFSERRVQNLIEQCLPYYMTQKQVIDLLYQQEKIEPSFTELVWQKLEEQNQDFFKGYHLRLMVKDQILEFNKLLDRQAALMQQLGPTGVNFQPKPNGSHMPPMHQNPTCYPPENSGIPLKTENMTNFSRGFNNIGLPIPSGDPSAHSRRIDVQPNMLLAHNSNVGMTQGTNGVSVKTEANYLGNSRFMYGPDGNIMETRRAIGNASVSSFSGLESDPHQLNGTLLNDNSLFSLLGPMSQNFGLSDSTADFTNSSDMLESFPRSAFLSSDRDNFLDSHSSTVEHQGDNKRLDIPENLGFEDFGSES</sequence>
<evidence type="ECO:0000313" key="2">
    <source>
        <dbReference type="EMBL" id="GJS61112.1"/>
    </source>
</evidence>
<dbReference type="InterPro" id="IPR006476">
    <property type="entry name" value="CHP01589_pln"/>
</dbReference>
<reference evidence="2" key="2">
    <citation type="submission" date="2022-01" db="EMBL/GenBank/DDBJ databases">
        <authorList>
            <person name="Yamashiro T."/>
            <person name="Shiraishi A."/>
            <person name="Satake H."/>
            <person name="Nakayama K."/>
        </authorList>
    </citation>
    <scope>NUCLEOTIDE SEQUENCE</scope>
</reference>
<feature type="compositionally biased region" description="Basic and acidic residues" evidence="1">
    <location>
        <begin position="300"/>
        <end position="309"/>
    </location>
</feature>
<dbReference type="Proteomes" id="UP001151760">
    <property type="component" value="Unassembled WGS sequence"/>
</dbReference>
<evidence type="ECO:0000256" key="1">
    <source>
        <dbReference type="SAM" id="MobiDB-lite"/>
    </source>
</evidence>
<dbReference type="PANTHER" id="PTHR31871">
    <property type="entry name" value="OS02G0137100 PROTEIN"/>
    <property type="match status" value="1"/>
</dbReference>